<dbReference type="InParanoid" id="A0A067NN58"/>
<dbReference type="InterPro" id="IPR046528">
    <property type="entry name" value="DUF6593"/>
</dbReference>
<dbReference type="Proteomes" id="UP000027073">
    <property type="component" value="Unassembled WGS sequence"/>
</dbReference>
<evidence type="ECO:0000313" key="3">
    <source>
        <dbReference type="Proteomes" id="UP000027073"/>
    </source>
</evidence>
<dbReference type="VEuPathDB" id="FungiDB:PLEOSDRAFT_1083200"/>
<sequence>MTMYHSGNDDSEATLAYIPQALSYHFSRDSATNTALTCRDSQYGYMVSTSAKTGKTDICRVDTQAKIASIDIRVMLPDLVWFPSRCGSKPVKIRSWLNDVGGKTRATFTDRGKRAIASMQTTLGSCMWISDQSYRLALVEEASDRNEPIAYISHPESRSTPILVVNIRAAGIVDEIVVASIILEQKLRLKEQSEWMALESGDGYHMMTRGCFQLVCGGISAGRRVIAPHATGNQEAMCIAQHAQENMMLRGLMLPEG</sequence>
<evidence type="ECO:0000313" key="2">
    <source>
        <dbReference type="EMBL" id="KDQ29523.1"/>
    </source>
</evidence>
<dbReference type="OrthoDB" id="3256331at2759"/>
<organism evidence="2 3">
    <name type="scientific">Pleurotus ostreatus (strain PC15)</name>
    <name type="common">Oyster mushroom</name>
    <dbReference type="NCBI Taxonomy" id="1137138"/>
    <lineage>
        <taxon>Eukaryota</taxon>
        <taxon>Fungi</taxon>
        <taxon>Dikarya</taxon>
        <taxon>Basidiomycota</taxon>
        <taxon>Agaricomycotina</taxon>
        <taxon>Agaricomycetes</taxon>
        <taxon>Agaricomycetidae</taxon>
        <taxon>Agaricales</taxon>
        <taxon>Pleurotineae</taxon>
        <taxon>Pleurotaceae</taxon>
        <taxon>Pleurotus</taxon>
    </lineage>
</organism>
<name>A0A067NN58_PLEO1</name>
<dbReference type="Pfam" id="PF20236">
    <property type="entry name" value="DUF6593"/>
    <property type="match status" value="1"/>
</dbReference>
<proteinExistence type="predicted"/>
<dbReference type="EMBL" id="KL198007">
    <property type="protein sequence ID" value="KDQ29523.1"/>
    <property type="molecule type" value="Genomic_DNA"/>
</dbReference>
<evidence type="ECO:0000259" key="1">
    <source>
        <dbReference type="Pfam" id="PF20236"/>
    </source>
</evidence>
<feature type="domain" description="DUF6593" evidence="1">
    <location>
        <begin position="29"/>
        <end position="188"/>
    </location>
</feature>
<protein>
    <recommendedName>
        <fullName evidence="1">DUF6593 domain-containing protein</fullName>
    </recommendedName>
</protein>
<accession>A0A067NN58</accession>
<dbReference type="HOGENOM" id="CLU_1082274_0_0_1"/>
<reference evidence="3" key="1">
    <citation type="journal article" date="2014" name="Proc. Natl. Acad. Sci. U.S.A.">
        <title>Extensive sampling of basidiomycete genomes demonstrates inadequacy of the white-rot/brown-rot paradigm for wood decay fungi.</title>
        <authorList>
            <person name="Riley R."/>
            <person name="Salamov A.A."/>
            <person name="Brown D.W."/>
            <person name="Nagy L.G."/>
            <person name="Floudas D."/>
            <person name="Held B.W."/>
            <person name="Levasseur A."/>
            <person name="Lombard V."/>
            <person name="Morin E."/>
            <person name="Otillar R."/>
            <person name="Lindquist E.A."/>
            <person name="Sun H."/>
            <person name="LaButti K.M."/>
            <person name="Schmutz J."/>
            <person name="Jabbour D."/>
            <person name="Luo H."/>
            <person name="Baker S.E."/>
            <person name="Pisabarro A.G."/>
            <person name="Walton J.D."/>
            <person name="Blanchette R.A."/>
            <person name="Henrissat B."/>
            <person name="Martin F."/>
            <person name="Cullen D."/>
            <person name="Hibbett D.S."/>
            <person name="Grigoriev I.V."/>
        </authorList>
    </citation>
    <scope>NUCLEOTIDE SEQUENCE [LARGE SCALE GENOMIC DNA]</scope>
    <source>
        <strain evidence="3">PC15</strain>
    </source>
</reference>
<gene>
    <name evidence="2" type="ORF">PLEOSDRAFT_1083200</name>
</gene>
<dbReference type="AlphaFoldDB" id="A0A067NN58"/>